<feature type="region of interest" description="Disordered" evidence="1">
    <location>
        <begin position="1"/>
        <end position="45"/>
    </location>
</feature>
<name>A0A0D3EIS8_9ORYZ</name>
<dbReference type="HOGENOM" id="CLU_166383_0_0_1"/>
<sequence length="120" mass="13528">MVTTGERERESSPAPEVAEEQEIEGSSPAVARWWPERDDDDRDLRSRSMSICFRREWPLWRNSSSLAFLAKNSLAAVAVVVSISGVTSVSMISIIGAKEGRELVQQEPAGRQIITRWRRN</sequence>
<keyword evidence="4" id="KW-1185">Reference proteome</keyword>
<proteinExistence type="predicted"/>
<accession>A0A0D3EIS8</accession>
<evidence type="ECO:0000256" key="1">
    <source>
        <dbReference type="SAM" id="MobiDB-lite"/>
    </source>
</evidence>
<keyword evidence="2" id="KW-0472">Membrane</keyword>
<dbReference type="AlphaFoldDB" id="A0A0D3EIS8"/>
<feature type="compositionally biased region" description="Basic and acidic residues" evidence="1">
    <location>
        <begin position="1"/>
        <end position="11"/>
    </location>
</feature>
<feature type="transmembrane region" description="Helical" evidence="2">
    <location>
        <begin position="74"/>
        <end position="97"/>
    </location>
</feature>
<evidence type="ECO:0000313" key="3">
    <source>
        <dbReference type="EnsemblPlants" id="OBART01G00730.2"/>
    </source>
</evidence>
<dbReference type="Proteomes" id="UP000026960">
    <property type="component" value="Chromosome 1"/>
</dbReference>
<keyword evidence="2" id="KW-0812">Transmembrane</keyword>
<dbReference type="Gramene" id="OBART01G00730.2">
    <property type="protein sequence ID" value="OBART01G00730.2"/>
    <property type="gene ID" value="OBART01G00730"/>
</dbReference>
<evidence type="ECO:0000313" key="4">
    <source>
        <dbReference type="Proteomes" id="UP000026960"/>
    </source>
</evidence>
<keyword evidence="2" id="KW-1133">Transmembrane helix</keyword>
<reference evidence="3" key="1">
    <citation type="journal article" date="2009" name="Rice">
        <title>De Novo Next Generation Sequencing of Plant Genomes.</title>
        <authorList>
            <person name="Rounsley S."/>
            <person name="Marri P.R."/>
            <person name="Yu Y."/>
            <person name="He R."/>
            <person name="Sisneros N."/>
            <person name="Goicoechea J.L."/>
            <person name="Lee S.J."/>
            <person name="Angelova A."/>
            <person name="Kudrna D."/>
            <person name="Luo M."/>
            <person name="Affourtit J."/>
            <person name="Desany B."/>
            <person name="Knight J."/>
            <person name="Niazi F."/>
            <person name="Egholm M."/>
            <person name="Wing R.A."/>
        </authorList>
    </citation>
    <scope>NUCLEOTIDE SEQUENCE [LARGE SCALE GENOMIC DNA]</scope>
    <source>
        <strain evidence="3">cv. IRGC 105608</strain>
    </source>
</reference>
<protein>
    <submittedName>
        <fullName evidence="3">Uncharacterized protein</fullName>
    </submittedName>
</protein>
<reference evidence="3" key="2">
    <citation type="submission" date="2015-03" db="UniProtKB">
        <authorList>
            <consortium name="EnsemblPlants"/>
        </authorList>
    </citation>
    <scope>IDENTIFICATION</scope>
</reference>
<dbReference type="EnsemblPlants" id="OBART01G00730.2">
    <property type="protein sequence ID" value="OBART01G00730.2"/>
    <property type="gene ID" value="OBART01G00730"/>
</dbReference>
<evidence type="ECO:0000256" key="2">
    <source>
        <dbReference type="SAM" id="Phobius"/>
    </source>
</evidence>
<organism evidence="3">
    <name type="scientific">Oryza barthii</name>
    <dbReference type="NCBI Taxonomy" id="65489"/>
    <lineage>
        <taxon>Eukaryota</taxon>
        <taxon>Viridiplantae</taxon>
        <taxon>Streptophyta</taxon>
        <taxon>Embryophyta</taxon>
        <taxon>Tracheophyta</taxon>
        <taxon>Spermatophyta</taxon>
        <taxon>Magnoliopsida</taxon>
        <taxon>Liliopsida</taxon>
        <taxon>Poales</taxon>
        <taxon>Poaceae</taxon>
        <taxon>BOP clade</taxon>
        <taxon>Oryzoideae</taxon>
        <taxon>Oryzeae</taxon>
        <taxon>Oryzinae</taxon>
        <taxon>Oryza</taxon>
    </lineage>
</organism>